<gene>
    <name evidence="1" type="ORF">BcabD6B2_19800</name>
</gene>
<proteinExistence type="predicted"/>
<accession>A0AAV4LRM3</accession>
<dbReference type="Proteomes" id="UP001497744">
    <property type="component" value="Unassembled WGS sequence"/>
</dbReference>
<sequence>MGGQKNSLTDPPTNLKEAIDWLALVGGKDKESNGDDNKRKLPAAVSALGDYGTAETILKADSTGGTFGRIAEGLQKFIGYSSSYELDGSGIGLSALMSYTSAYNRNAKWNNGGGSHETYAAILLSSTPLVYFGITFVYWKCTNGGWREQVIGGSDNAGLYHFLLAMEYESEKLNNSMKGQTVMNKVGSTIDDFTKVPASDSSTYPDFLQKLHQKGAVARSVMDFPFYKLFAASHAYLRSKVKHAKIMDLPQTQSEIAKTLKGYSEAVTKLGAAKAKKLSDAYNTLLSQIKEAFDQDPPAPPSSSAGAAAGGVLGTAAIGGTAAALATNVGGVTTTIKNFIPIFK</sequence>
<reference evidence="1 2" key="1">
    <citation type="submission" date="2021-06" db="EMBL/GenBank/DDBJ databases">
        <title>Genome sequence of Babesia caballi.</title>
        <authorList>
            <person name="Yamagishi J."/>
            <person name="Kidaka T."/>
            <person name="Ochi A."/>
        </authorList>
    </citation>
    <scope>NUCLEOTIDE SEQUENCE [LARGE SCALE GENOMIC DNA]</scope>
    <source>
        <strain evidence="1">USDA-D6B2</strain>
    </source>
</reference>
<dbReference type="AlphaFoldDB" id="A0AAV4LRM3"/>
<dbReference type="GeneID" id="94194026"/>
<organism evidence="1 2">
    <name type="scientific">Babesia caballi</name>
    <dbReference type="NCBI Taxonomy" id="5871"/>
    <lineage>
        <taxon>Eukaryota</taxon>
        <taxon>Sar</taxon>
        <taxon>Alveolata</taxon>
        <taxon>Apicomplexa</taxon>
        <taxon>Aconoidasida</taxon>
        <taxon>Piroplasmida</taxon>
        <taxon>Babesiidae</taxon>
        <taxon>Babesia</taxon>
    </lineage>
</organism>
<name>A0AAV4LRM3_BABCB</name>
<keyword evidence="2" id="KW-1185">Reference proteome</keyword>
<dbReference type="EMBL" id="BPLF01000002">
    <property type="protein sequence ID" value="GIX62545.1"/>
    <property type="molecule type" value="Genomic_DNA"/>
</dbReference>
<comment type="caution">
    <text evidence="1">The sequence shown here is derived from an EMBL/GenBank/DDBJ whole genome shotgun (WGS) entry which is preliminary data.</text>
</comment>
<evidence type="ECO:0000313" key="1">
    <source>
        <dbReference type="EMBL" id="GIX62545.1"/>
    </source>
</evidence>
<protein>
    <submittedName>
        <fullName evidence="1">Variant erythrocyte surface antigen-1 family protein</fullName>
    </submittedName>
</protein>
<evidence type="ECO:0000313" key="2">
    <source>
        <dbReference type="Proteomes" id="UP001497744"/>
    </source>
</evidence>
<dbReference type="RefSeq" id="XP_067714614.1">
    <property type="nucleotide sequence ID" value="XM_067858513.1"/>
</dbReference>